<dbReference type="AlphaFoldDB" id="A0A2W5ZCE8"/>
<dbReference type="PANTHER" id="PTHR43100:SF2">
    <property type="entry name" value="BNAA03G19380D PROTEIN"/>
    <property type="match status" value="1"/>
</dbReference>
<feature type="domain" description="4Fe-4S ferredoxin-type" evidence="4">
    <location>
        <begin position="688"/>
        <end position="717"/>
    </location>
</feature>
<dbReference type="GO" id="GO:0051536">
    <property type="term" value="F:iron-sulfur cluster binding"/>
    <property type="evidence" value="ECO:0007669"/>
    <property type="project" value="UniProtKB-KW"/>
</dbReference>
<comment type="caution">
    <text evidence="6">The sequence shown here is derived from an EMBL/GenBank/DDBJ whole genome shotgun (WGS) entry which is preliminary data.</text>
</comment>
<dbReference type="InterPro" id="IPR023753">
    <property type="entry name" value="FAD/NAD-binding_dom"/>
</dbReference>
<dbReference type="SUPFAM" id="SSF51971">
    <property type="entry name" value="Nucleotide-binding domain"/>
    <property type="match status" value="1"/>
</dbReference>
<dbReference type="InterPro" id="IPR028261">
    <property type="entry name" value="DPD_II"/>
</dbReference>
<dbReference type="InterPro" id="IPR017900">
    <property type="entry name" value="4Fe4S_Fe_S_CS"/>
</dbReference>
<evidence type="ECO:0000256" key="2">
    <source>
        <dbReference type="ARBA" id="ARBA00023004"/>
    </source>
</evidence>
<dbReference type="Pfam" id="PF14691">
    <property type="entry name" value="Fer4_20"/>
    <property type="match status" value="1"/>
</dbReference>
<dbReference type="SUPFAM" id="SSF46548">
    <property type="entry name" value="alpha-helical ferredoxin"/>
    <property type="match status" value="1"/>
</dbReference>
<dbReference type="InterPro" id="IPR051394">
    <property type="entry name" value="Glutamate_Synthase"/>
</dbReference>
<dbReference type="EMBL" id="QHBU01000148">
    <property type="protein sequence ID" value="PZR80585.1"/>
    <property type="molecule type" value="Genomic_DNA"/>
</dbReference>
<dbReference type="PANTHER" id="PTHR43100">
    <property type="entry name" value="GLUTAMATE SYNTHASE [NADPH] SMALL CHAIN"/>
    <property type="match status" value="1"/>
</dbReference>
<sequence length="742" mass="81201">MPELDRLAITLGAECDPDDSLLDILSPLRAQYPVPLVVIRDDVIEGTVGLEVVVDAFGHDLAAVRVGEVMRPAPQLDIGEATEHGVAAMRAGGAATVIVTESQGGLFSRQRDQRPVGMVTDALVLATIGKNVTDKAPMKILSGHRDLGFNVPVSPCQRNCPIKQDIATYVDYVSQGRYVDSWTVIHETNPFPSMLGRLCNHPCETDCKRGWDPGEEPVTIRSIKRFSTDFAFAQNLWIDYKIAPPNGRRVAVVGAGPAGLTCALDLRVQGYDVAVYERESKVGGLLSTSIPPFRFDHRQLQWELDMILATGIEVHTDSNIGTGENDVKIDDLLAEYDAVFVSIGMMKGRILPIPGSDFPQVTDAMTFLRQISYDRIPPHFPVAGRVVVVGGGAIATDACQSSIKLGAKEVWMVAIEPEDRLPAFGNELHEAKEIGLHIKCGVIVKEIHADERGNVTEVSFAPLQPMEFDPLSGKLIFASVKEAEGAERWTVPADLVIFASGQIMEAPGDTVPLTQRGLVAADRGGHTGVDRLFCGGDCVQGPSFIVDAVAWGHRVARSIREYLGDDLPSDERIYQTTVERTDDHRQSEVFARTDPPILEASKRYDMSECELPWSDREAIVQSIRCFQCDSVHHYDTAVCVLCGACDDVCPEKAIDVVVFGEDRERSSGGETMVCHTSGGDPGAGGYEGEIYINYDRCTNCRICEDHCPVNCITFERVRFIDDTMRVVEKPRISVELPLVAVH</sequence>
<organism evidence="6 7">
    <name type="scientific">Candidatus Aeolococcus gillhamiae</name>
    <dbReference type="NCBI Taxonomy" id="3127015"/>
    <lineage>
        <taxon>Bacteria</taxon>
        <taxon>Bacillati</taxon>
        <taxon>Candidatus Dormiibacterota</taxon>
        <taxon>Candidatus Dormibacteria</taxon>
        <taxon>Candidatus Aeolococcales</taxon>
        <taxon>Candidatus Aeolococcaceae</taxon>
        <taxon>Candidatus Aeolococcus</taxon>
    </lineage>
</organism>
<evidence type="ECO:0000256" key="3">
    <source>
        <dbReference type="ARBA" id="ARBA00023014"/>
    </source>
</evidence>
<evidence type="ECO:0000259" key="4">
    <source>
        <dbReference type="PROSITE" id="PS51379"/>
    </source>
</evidence>
<evidence type="ECO:0000256" key="1">
    <source>
        <dbReference type="ARBA" id="ARBA00022723"/>
    </source>
</evidence>
<dbReference type="Proteomes" id="UP000248724">
    <property type="component" value="Unassembled WGS sequence"/>
</dbReference>
<reference evidence="6 7" key="1">
    <citation type="journal article" date="2017" name="Nature">
        <title>Atmospheric trace gases support primary production in Antarctic desert surface soil.</title>
        <authorList>
            <person name="Ji M."/>
            <person name="Greening C."/>
            <person name="Vanwonterghem I."/>
            <person name="Carere C.R."/>
            <person name="Bay S.K."/>
            <person name="Steen J.A."/>
            <person name="Montgomery K."/>
            <person name="Lines T."/>
            <person name="Beardall J."/>
            <person name="van Dorst J."/>
            <person name="Snape I."/>
            <person name="Stott M.B."/>
            <person name="Hugenholtz P."/>
            <person name="Ferrari B.C."/>
        </authorList>
    </citation>
    <scope>NUCLEOTIDE SEQUENCE [LARGE SCALE GENOMIC DNA]</scope>
    <source>
        <strain evidence="6">RRmetagenome_bin12</strain>
    </source>
</reference>
<dbReference type="InterPro" id="IPR036188">
    <property type="entry name" value="FAD/NAD-bd_sf"/>
</dbReference>
<dbReference type="Pfam" id="PF07992">
    <property type="entry name" value="Pyr_redox_2"/>
    <property type="match status" value="1"/>
</dbReference>
<gene>
    <name evidence="6" type="ORF">DLM65_07590</name>
    <name evidence="5" type="ORF">JF886_07175</name>
</gene>
<evidence type="ECO:0000313" key="5">
    <source>
        <dbReference type="EMBL" id="MBJ7594633.1"/>
    </source>
</evidence>
<dbReference type="GO" id="GO:0016491">
    <property type="term" value="F:oxidoreductase activity"/>
    <property type="evidence" value="ECO:0007669"/>
    <property type="project" value="InterPro"/>
</dbReference>
<dbReference type="Gene3D" id="3.50.50.60">
    <property type="entry name" value="FAD/NAD(P)-binding domain"/>
    <property type="match status" value="3"/>
</dbReference>
<evidence type="ECO:0000313" key="8">
    <source>
        <dbReference type="Proteomes" id="UP000606991"/>
    </source>
</evidence>
<keyword evidence="3" id="KW-0411">Iron-sulfur</keyword>
<reference evidence="5 8" key="3">
    <citation type="submission" date="2020-10" db="EMBL/GenBank/DDBJ databases">
        <title>Ca. Dormibacterota MAGs.</title>
        <authorList>
            <person name="Montgomery K."/>
        </authorList>
    </citation>
    <scope>NUCLEOTIDE SEQUENCE [LARGE SCALE GENOMIC DNA]</scope>
    <source>
        <strain evidence="5">SC8812_S17_18</strain>
    </source>
</reference>
<dbReference type="Gene3D" id="1.10.1060.10">
    <property type="entry name" value="Alpha-helical ferredoxin"/>
    <property type="match status" value="1"/>
</dbReference>
<evidence type="ECO:0000313" key="6">
    <source>
        <dbReference type="EMBL" id="PZR80585.1"/>
    </source>
</evidence>
<dbReference type="PROSITE" id="PS51379">
    <property type="entry name" value="4FE4S_FER_2"/>
    <property type="match status" value="2"/>
</dbReference>
<keyword evidence="1" id="KW-0479">Metal-binding</keyword>
<dbReference type="SUPFAM" id="SSF54862">
    <property type="entry name" value="4Fe-4S ferredoxins"/>
    <property type="match status" value="1"/>
</dbReference>
<dbReference type="Pfam" id="PF12838">
    <property type="entry name" value="Fer4_7"/>
    <property type="match status" value="1"/>
</dbReference>
<dbReference type="RefSeq" id="WP_337311001.1">
    <property type="nucleotide sequence ID" value="NZ_JAEKNS010000075.1"/>
</dbReference>
<dbReference type="Gene3D" id="3.30.70.3270">
    <property type="match status" value="1"/>
</dbReference>
<keyword evidence="2" id="KW-0408">Iron</keyword>
<reference evidence="6" key="2">
    <citation type="submission" date="2018-05" db="EMBL/GenBank/DDBJ databases">
        <authorList>
            <person name="Ferrari B."/>
        </authorList>
    </citation>
    <scope>NUCLEOTIDE SEQUENCE</scope>
    <source>
        <strain evidence="6">RRmetagenome_bin12</strain>
    </source>
</reference>
<dbReference type="EMBL" id="JAEKNS010000075">
    <property type="protein sequence ID" value="MBJ7594633.1"/>
    <property type="molecule type" value="Genomic_DNA"/>
</dbReference>
<name>A0A2W5ZCE8_9BACT</name>
<evidence type="ECO:0000313" key="7">
    <source>
        <dbReference type="Proteomes" id="UP000248724"/>
    </source>
</evidence>
<accession>A0A2W5ZCE8</accession>
<dbReference type="PRINTS" id="PR00419">
    <property type="entry name" value="ADXRDTASE"/>
</dbReference>
<protein>
    <submittedName>
        <fullName evidence="5">FAD-dependent oxidoreductase</fullName>
    </submittedName>
</protein>
<dbReference type="GO" id="GO:0046872">
    <property type="term" value="F:metal ion binding"/>
    <property type="evidence" value="ECO:0007669"/>
    <property type="project" value="UniProtKB-KW"/>
</dbReference>
<proteinExistence type="predicted"/>
<accession>A0A934N582</accession>
<dbReference type="InterPro" id="IPR017896">
    <property type="entry name" value="4Fe4S_Fe-S-bd"/>
</dbReference>
<dbReference type="PROSITE" id="PS00198">
    <property type="entry name" value="4FE4S_FER_1"/>
    <property type="match status" value="1"/>
</dbReference>
<dbReference type="Proteomes" id="UP000606991">
    <property type="component" value="Unassembled WGS sequence"/>
</dbReference>
<dbReference type="InterPro" id="IPR009051">
    <property type="entry name" value="Helical_ferredxn"/>
</dbReference>
<feature type="domain" description="4Fe-4S ferredoxin-type" evidence="4">
    <location>
        <begin position="630"/>
        <end position="659"/>
    </location>
</feature>